<sequence length="260" mass="28468">LNTRCPSARDDRYEIAQDALGESRHATMRFISITGHAVGGIESADTRWKKTLTEQFTAVLDLNAGDLTGKIKYGPGYKELGWNFFIIYGPLLPRCLPCCFGWIRRGVPPKDNVRGTLHLGLRIGIPQLISTDGPEVIIGKPESESLRREWDTFDGAAGDAVHQQQPGGHVYDPQLGPSVHNQHQGVPAHPQGQGHQAAGHLPGLVHQHQGVPPHQQQQEHPVYHQLPPVPNPMSFDAMLNPEPHRHPPGGSTEGGHRPLA</sequence>
<protein>
    <submittedName>
        <fullName evidence="2">Uncharacterized protein</fullName>
    </submittedName>
</protein>
<dbReference type="AlphaFoldDB" id="A0A9P5PIH3"/>
<accession>A0A9P5PIH3</accession>
<reference evidence="2" key="1">
    <citation type="submission" date="2020-11" db="EMBL/GenBank/DDBJ databases">
        <authorList>
            <consortium name="DOE Joint Genome Institute"/>
            <person name="Ahrendt S."/>
            <person name="Riley R."/>
            <person name="Andreopoulos W."/>
            <person name="Labutti K."/>
            <person name="Pangilinan J."/>
            <person name="Ruiz-Duenas F.J."/>
            <person name="Barrasa J.M."/>
            <person name="Sanchez-Garcia M."/>
            <person name="Camarero S."/>
            <person name="Miyauchi S."/>
            <person name="Serrano A."/>
            <person name="Linde D."/>
            <person name="Babiker R."/>
            <person name="Drula E."/>
            <person name="Ayuso-Fernandez I."/>
            <person name="Pacheco R."/>
            <person name="Padilla G."/>
            <person name="Ferreira P."/>
            <person name="Barriuso J."/>
            <person name="Kellner H."/>
            <person name="Castanera R."/>
            <person name="Alfaro M."/>
            <person name="Ramirez L."/>
            <person name="Pisabarro A.G."/>
            <person name="Kuo A."/>
            <person name="Tritt A."/>
            <person name="Lipzen A."/>
            <person name="He G."/>
            <person name="Yan M."/>
            <person name="Ng V."/>
            <person name="Cullen D."/>
            <person name="Martin F."/>
            <person name="Rosso M.-N."/>
            <person name="Henrissat B."/>
            <person name="Hibbett D."/>
            <person name="Martinez A.T."/>
            <person name="Grigoriev I.V."/>
        </authorList>
    </citation>
    <scope>NUCLEOTIDE SEQUENCE</scope>
    <source>
        <strain evidence="2">AH 40177</strain>
    </source>
</reference>
<feature type="compositionally biased region" description="Low complexity" evidence="1">
    <location>
        <begin position="205"/>
        <end position="225"/>
    </location>
</feature>
<keyword evidence="3" id="KW-1185">Reference proteome</keyword>
<evidence type="ECO:0000313" key="2">
    <source>
        <dbReference type="EMBL" id="KAF9063832.1"/>
    </source>
</evidence>
<comment type="caution">
    <text evidence="2">The sequence shown here is derived from an EMBL/GenBank/DDBJ whole genome shotgun (WGS) entry which is preliminary data.</text>
</comment>
<organism evidence="2 3">
    <name type="scientific">Rhodocollybia butyracea</name>
    <dbReference type="NCBI Taxonomy" id="206335"/>
    <lineage>
        <taxon>Eukaryota</taxon>
        <taxon>Fungi</taxon>
        <taxon>Dikarya</taxon>
        <taxon>Basidiomycota</taxon>
        <taxon>Agaricomycotina</taxon>
        <taxon>Agaricomycetes</taxon>
        <taxon>Agaricomycetidae</taxon>
        <taxon>Agaricales</taxon>
        <taxon>Marasmiineae</taxon>
        <taxon>Omphalotaceae</taxon>
        <taxon>Rhodocollybia</taxon>
    </lineage>
</organism>
<name>A0A9P5PIH3_9AGAR</name>
<dbReference type="EMBL" id="JADNRY010000137">
    <property type="protein sequence ID" value="KAF9063832.1"/>
    <property type="molecule type" value="Genomic_DNA"/>
</dbReference>
<feature type="region of interest" description="Disordered" evidence="1">
    <location>
        <begin position="160"/>
        <end position="260"/>
    </location>
</feature>
<proteinExistence type="predicted"/>
<feature type="non-terminal residue" evidence="2">
    <location>
        <position position="260"/>
    </location>
</feature>
<gene>
    <name evidence="2" type="ORF">BDP27DRAFT_1334490</name>
</gene>
<evidence type="ECO:0000313" key="3">
    <source>
        <dbReference type="Proteomes" id="UP000772434"/>
    </source>
</evidence>
<evidence type="ECO:0000256" key="1">
    <source>
        <dbReference type="SAM" id="MobiDB-lite"/>
    </source>
</evidence>
<dbReference type="Proteomes" id="UP000772434">
    <property type="component" value="Unassembled WGS sequence"/>
</dbReference>